<dbReference type="InterPro" id="IPR036188">
    <property type="entry name" value="FAD/NAD-bd_sf"/>
</dbReference>
<dbReference type="Pfam" id="PF07992">
    <property type="entry name" value="Pyr_redox_2"/>
    <property type="match status" value="1"/>
</dbReference>
<keyword evidence="1" id="KW-0285">Flavoprotein</keyword>
<dbReference type="PANTHER" id="PTHR48105">
    <property type="entry name" value="THIOREDOXIN REDUCTASE 1-RELATED-RELATED"/>
    <property type="match status" value="1"/>
</dbReference>
<dbReference type="PRINTS" id="PR00368">
    <property type="entry name" value="FADPNR"/>
</dbReference>
<evidence type="ECO:0000256" key="4">
    <source>
        <dbReference type="ARBA" id="ARBA00023157"/>
    </source>
</evidence>
<feature type="domain" description="Rhodanese" evidence="6">
    <location>
        <begin position="16"/>
        <end position="46"/>
    </location>
</feature>
<evidence type="ECO:0000256" key="3">
    <source>
        <dbReference type="ARBA" id="ARBA00023002"/>
    </source>
</evidence>
<protein>
    <submittedName>
        <fullName evidence="7">FAD-dependent oxidoreductase</fullName>
    </submittedName>
</protein>
<accession>A0A9D1Z4I1</accession>
<dbReference type="InterPro" id="IPR050097">
    <property type="entry name" value="Ferredoxin-NADP_redctase_2"/>
</dbReference>
<evidence type="ECO:0000256" key="2">
    <source>
        <dbReference type="ARBA" id="ARBA00022827"/>
    </source>
</evidence>
<proteinExistence type="predicted"/>
<keyword evidence="5" id="KW-0676">Redox-active center</keyword>
<evidence type="ECO:0000259" key="6">
    <source>
        <dbReference type="PROSITE" id="PS50206"/>
    </source>
</evidence>
<evidence type="ECO:0000256" key="1">
    <source>
        <dbReference type="ARBA" id="ARBA00022630"/>
    </source>
</evidence>
<gene>
    <name evidence="7" type="ORF">H9826_06745</name>
</gene>
<evidence type="ECO:0000256" key="5">
    <source>
        <dbReference type="ARBA" id="ARBA00023284"/>
    </source>
</evidence>
<reference evidence="7" key="2">
    <citation type="submission" date="2021-04" db="EMBL/GenBank/DDBJ databases">
        <authorList>
            <person name="Gilroy R."/>
        </authorList>
    </citation>
    <scope>NUCLEOTIDE SEQUENCE</scope>
    <source>
        <strain evidence="7">CHK33-7979</strain>
    </source>
</reference>
<organism evidence="7 8">
    <name type="scientific">Candidatus Intestinimonas merdavium</name>
    <dbReference type="NCBI Taxonomy" id="2838622"/>
    <lineage>
        <taxon>Bacteria</taxon>
        <taxon>Bacillati</taxon>
        <taxon>Bacillota</taxon>
        <taxon>Clostridia</taxon>
        <taxon>Eubacteriales</taxon>
        <taxon>Intestinimonas</taxon>
    </lineage>
</organism>
<dbReference type="SUPFAM" id="SSF51905">
    <property type="entry name" value="FAD/NAD(P)-binding domain"/>
    <property type="match status" value="1"/>
</dbReference>
<dbReference type="PRINTS" id="PR00469">
    <property type="entry name" value="PNDRDTASEII"/>
</dbReference>
<evidence type="ECO:0000313" key="7">
    <source>
        <dbReference type="EMBL" id="HIY73652.1"/>
    </source>
</evidence>
<dbReference type="PROSITE" id="PS00573">
    <property type="entry name" value="PYRIDINE_REDOX_2"/>
    <property type="match status" value="1"/>
</dbReference>
<dbReference type="InterPro" id="IPR008255">
    <property type="entry name" value="Pyr_nucl-diS_OxRdtase_2_AS"/>
</dbReference>
<dbReference type="EMBL" id="DXCX01000070">
    <property type="protein sequence ID" value="HIY73652.1"/>
    <property type="molecule type" value="Genomic_DNA"/>
</dbReference>
<reference evidence="7" key="1">
    <citation type="journal article" date="2021" name="PeerJ">
        <title>Extensive microbial diversity within the chicken gut microbiome revealed by metagenomics and culture.</title>
        <authorList>
            <person name="Gilroy R."/>
            <person name="Ravi A."/>
            <person name="Getino M."/>
            <person name="Pursley I."/>
            <person name="Horton D.L."/>
            <person name="Alikhan N.F."/>
            <person name="Baker D."/>
            <person name="Gharbi K."/>
            <person name="Hall N."/>
            <person name="Watson M."/>
            <person name="Adriaenssens E.M."/>
            <person name="Foster-Nyarko E."/>
            <person name="Jarju S."/>
            <person name="Secka A."/>
            <person name="Antonio M."/>
            <person name="Oren A."/>
            <person name="Chaudhuri R.R."/>
            <person name="La Ragione R."/>
            <person name="Hildebrand F."/>
            <person name="Pallen M.J."/>
        </authorList>
    </citation>
    <scope>NUCLEOTIDE SEQUENCE</scope>
    <source>
        <strain evidence="7">CHK33-7979</strain>
    </source>
</reference>
<dbReference type="InterPro" id="IPR001763">
    <property type="entry name" value="Rhodanese-like_dom"/>
</dbReference>
<keyword evidence="2" id="KW-0274">FAD</keyword>
<name>A0A9D1Z4I1_9FIRM</name>
<dbReference type="GO" id="GO:0016668">
    <property type="term" value="F:oxidoreductase activity, acting on a sulfur group of donors, NAD(P) as acceptor"/>
    <property type="evidence" value="ECO:0007669"/>
    <property type="project" value="UniProtKB-ARBA"/>
</dbReference>
<dbReference type="InterPro" id="IPR023753">
    <property type="entry name" value="FAD/NAD-binding_dom"/>
</dbReference>
<dbReference type="Gene3D" id="3.50.50.60">
    <property type="entry name" value="FAD/NAD(P)-binding domain"/>
    <property type="match status" value="2"/>
</dbReference>
<sequence length="300" mass="31931">MYDIVIVGAGPAGLTAALYARRAGHSVLVLEGGVPGGQAVTTPHVENWPGTLSISGPDFAMGLYQQCADLGAQFQFSSVTGFEDRGDVKAVRAGDEVYEGRTLILANGVRRRKLEVPGEDRLGGKGVSYCATCDGSFFKGREVAVVGGGNTAVEDAIYLASICPTVWLIHRRDRLTAQKYLVDNLKTKDNVKLLTDHKVLEIQGDKQVEAIRLMGPEHQRILHISAVFAAVGLIPDNQRFSPPLALNEYGYIQAGEDCATNVPGVFVAGDSRSKELRQLVTAASDGAMAASKAGQYLGAL</sequence>
<dbReference type="Proteomes" id="UP000886824">
    <property type="component" value="Unassembled WGS sequence"/>
</dbReference>
<keyword evidence="3" id="KW-0560">Oxidoreductase</keyword>
<keyword evidence="4" id="KW-1015">Disulfide bond</keyword>
<evidence type="ECO:0000313" key="8">
    <source>
        <dbReference type="Proteomes" id="UP000886824"/>
    </source>
</evidence>
<comment type="caution">
    <text evidence="7">The sequence shown here is derived from an EMBL/GenBank/DDBJ whole genome shotgun (WGS) entry which is preliminary data.</text>
</comment>
<dbReference type="AlphaFoldDB" id="A0A9D1Z4I1"/>
<dbReference type="PROSITE" id="PS50206">
    <property type="entry name" value="RHODANESE_3"/>
    <property type="match status" value="1"/>
</dbReference>